<sequence>MIQSTIVKCWNETENDNVSVSGPISDNSRLYETPLGEITKGGDWNVDKINSSWLVPVESDMFEIILFAFFYNGTIYPINTVFSDDSKLEMLSYILNTEERHTVKKVVVECTNKLGYMMEFGGSE</sequence>
<keyword evidence="2" id="KW-1185">Reference proteome</keyword>
<dbReference type="RefSeq" id="WP_274689886.1">
    <property type="nucleotide sequence ID" value="NZ_JAPMOU010000021.1"/>
</dbReference>
<comment type="caution">
    <text evidence="1">The sequence shown here is derived from an EMBL/GenBank/DDBJ whole genome shotgun (WGS) entry which is preliminary data.</text>
</comment>
<evidence type="ECO:0000313" key="1">
    <source>
        <dbReference type="EMBL" id="MDE1463549.1"/>
    </source>
</evidence>
<accession>A0ABT5UAY9</accession>
<gene>
    <name evidence="1" type="ORF">ORQ98_16460</name>
</gene>
<evidence type="ECO:0000313" key="2">
    <source>
        <dbReference type="Proteomes" id="UP001528823"/>
    </source>
</evidence>
<reference evidence="1 2" key="1">
    <citation type="submission" date="2022-11" db="EMBL/GenBank/DDBJ databases">
        <title>Spartinivicinus poritis sp. nov., isolated from scleractinian coral Porites lutea.</title>
        <authorList>
            <person name="Zhang G."/>
            <person name="Cai L."/>
            <person name="Wei Q."/>
        </authorList>
    </citation>
    <scope>NUCLEOTIDE SEQUENCE [LARGE SCALE GENOMIC DNA]</scope>
    <source>
        <strain evidence="1 2">A2-2</strain>
    </source>
</reference>
<name>A0ABT5UAY9_9GAMM</name>
<dbReference type="EMBL" id="JAPMOU010000021">
    <property type="protein sequence ID" value="MDE1463549.1"/>
    <property type="molecule type" value="Genomic_DNA"/>
</dbReference>
<organism evidence="1 2">
    <name type="scientific">Spartinivicinus poritis</name>
    <dbReference type="NCBI Taxonomy" id="2994640"/>
    <lineage>
        <taxon>Bacteria</taxon>
        <taxon>Pseudomonadati</taxon>
        <taxon>Pseudomonadota</taxon>
        <taxon>Gammaproteobacteria</taxon>
        <taxon>Oceanospirillales</taxon>
        <taxon>Zooshikellaceae</taxon>
        <taxon>Spartinivicinus</taxon>
    </lineage>
</organism>
<proteinExistence type="predicted"/>
<protein>
    <submittedName>
        <fullName evidence="1">Uncharacterized protein</fullName>
    </submittedName>
</protein>
<dbReference type="Proteomes" id="UP001528823">
    <property type="component" value="Unassembled WGS sequence"/>
</dbReference>